<feature type="compositionally biased region" description="Low complexity" evidence="1">
    <location>
        <begin position="120"/>
        <end position="129"/>
    </location>
</feature>
<feature type="region of interest" description="Disordered" evidence="1">
    <location>
        <begin position="120"/>
        <end position="179"/>
    </location>
</feature>
<evidence type="ECO:0000313" key="3">
    <source>
        <dbReference type="Proteomes" id="UP001590951"/>
    </source>
</evidence>
<feature type="compositionally biased region" description="Basic residues" evidence="1">
    <location>
        <begin position="22"/>
        <end position="45"/>
    </location>
</feature>
<evidence type="ECO:0000256" key="1">
    <source>
        <dbReference type="SAM" id="MobiDB-lite"/>
    </source>
</evidence>
<proteinExistence type="predicted"/>
<dbReference type="Proteomes" id="UP001590951">
    <property type="component" value="Unassembled WGS sequence"/>
</dbReference>
<feature type="compositionally biased region" description="Basic and acidic residues" evidence="1">
    <location>
        <begin position="202"/>
        <end position="244"/>
    </location>
</feature>
<protein>
    <submittedName>
        <fullName evidence="2">Uncharacterized protein</fullName>
    </submittedName>
</protein>
<name>A0ABR4B8T5_9LECA</name>
<organism evidence="2 3">
    <name type="scientific">Lepraria finkii</name>
    <dbReference type="NCBI Taxonomy" id="1340010"/>
    <lineage>
        <taxon>Eukaryota</taxon>
        <taxon>Fungi</taxon>
        <taxon>Dikarya</taxon>
        <taxon>Ascomycota</taxon>
        <taxon>Pezizomycotina</taxon>
        <taxon>Lecanoromycetes</taxon>
        <taxon>OSLEUM clade</taxon>
        <taxon>Lecanoromycetidae</taxon>
        <taxon>Lecanorales</taxon>
        <taxon>Lecanorineae</taxon>
        <taxon>Stereocaulaceae</taxon>
        <taxon>Lepraria</taxon>
    </lineage>
</organism>
<comment type="caution">
    <text evidence="2">The sequence shown here is derived from an EMBL/GenBank/DDBJ whole genome shotgun (WGS) entry which is preliminary data.</text>
</comment>
<reference evidence="2 3" key="1">
    <citation type="submission" date="2024-09" db="EMBL/GenBank/DDBJ databases">
        <title>Rethinking Asexuality: The Enigmatic Case of Functional Sexual Genes in Lepraria (Stereocaulaceae).</title>
        <authorList>
            <person name="Doellman M."/>
            <person name="Sun Y."/>
            <person name="Barcenas-Pena A."/>
            <person name="Lumbsch H.T."/>
            <person name="Grewe F."/>
        </authorList>
    </citation>
    <scope>NUCLEOTIDE SEQUENCE [LARGE SCALE GENOMIC DNA]</scope>
    <source>
        <strain evidence="2 3">Grewe 0041</strain>
    </source>
</reference>
<dbReference type="EMBL" id="JBHFEH010000016">
    <property type="protein sequence ID" value="KAL2054262.1"/>
    <property type="molecule type" value="Genomic_DNA"/>
</dbReference>
<feature type="region of interest" description="Disordered" evidence="1">
    <location>
        <begin position="193"/>
        <end position="292"/>
    </location>
</feature>
<gene>
    <name evidence="2" type="ORF">ABVK25_005403</name>
</gene>
<dbReference type="PANTHER" id="PTHR34117">
    <property type="entry name" value="STYLE CELL-CYCLE INHIBITOR 1"/>
    <property type="match status" value="1"/>
</dbReference>
<dbReference type="PANTHER" id="PTHR34117:SF1">
    <property type="entry name" value="STYLE CELL-CYCLE INHIBITOR 1"/>
    <property type="match status" value="1"/>
</dbReference>
<evidence type="ECO:0000313" key="2">
    <source>
        <dbReference type="EMBL" id="KAL2054262.1"/>
    </source>
</evidence>
<feature type="compositionally biased region" description="Basic and acidic residues" evidence="1">
    <location>
        <begin position="276"/>
        <end position="292"/>
    </location>
</feature>
<keyword evidence="3" id="KW-1185">Reference proteome</keyword>
<dbReference type="InterPro" id="IPR044688">
    <property type="entry name" value="SCI-1-like"/>
</dbReference>
<accession>A0ABR4B8T5</accession>
<feature type="region of interest" description="Disordered" evidence="1">
    <location>
        <begin position="1"/>
        <end position="49"/>
    </location>
</feature>
<feature type="compositionally biased region" description="Basic and acidic residues" evidence="1">
    <location>
        <begin position="132"/>
        <end position="141"/>
    </location>
</feature>
<sequence length="333" mass="38424">MSSHELPSARRRSRSPADHSSYKRSRSPHSHRHHHHHHASSKRPNRPTPVYLPFQASTLSKHAFELYKPMFALYLDIQKQLILEELPEEEVRGRWKSFLGKWNRGELAEGWYDPATLQKAQASAASTSSITEPRKRPHESPKYGSPTRVEESSEEDIVGPTLPGQDVSIYKSNKRAGPAIPNLQDLEFKRELEQDDSQAHSQDLRYDRKVDRKQQKEHLDELVPRAEASSKDRMLEKKREKADSNRAFASAKTEAGGVEEVPESDLLGYDDGGIEGIKKQKKEMDRRKNDREVRREEILRARNEEREERMREYKAKEEKTMAGLVALAKARFG</sequence>